<feature type="transmembrane region" description="Helical" evidence="7">
    <location>
        <begin position="559"/>
        <end position="581"/>
    </location>
</feature>
<dbReference type="PROSITE" id="PS50928">
    <property type="entry name" value="ABC_TM1"/>
    <property type="match status" value="2"/>
</dbReference>
<comment type="similarity">
    <text evidence="7">Belongs to the binding-protein-dependent transport system permease family.</text>
</comment>
<reference evidence="9 10" key="1">
    <citation type="submission" date="2020-03" db="EMBL/GenBank/DDBJ databases">
        <title>Screen low temperature-resistant strains for efficient degradation of petroleum hydrocarbons under the low temperature.</title>
        <authorList>
            <person name="Wang Y."/>
            <person name="Chen J."/>
        </authorList>
    </citation>
    <scope>NUCLEOTIDE SEQUENCE [LARGE SCALE GENOMIC DNA]</scope>
    <source>
        <strain evidence="9 10">KB1</strain>
    </source>
</reference>
<evidence type="ECO:0000313" key="10">
    <source>
        <dbReference type="Proteomes" id="UP000502345"/>
    </source>
</evidence>
<dbReference type="GO" id="GO:0005886">
    <property type="term" value="C:plasma membrane"/>
    <property type="evidence" value="ECO:0007669"/>
    <property type="project" value="UniProtKB-SubCell"/>
</dbReference>
<feature type="transmembrane region" description="Helical" evidence="7">
    <location>
        <begin position="117"/>
        <end position="134"/>
    </location>
</feature>
<keyword evidence="6 7" id="KW-0472">Membrane</keyword>
<evidence type="ECO:0000256" key="2">
    <source>
        <dbReference type="ARBA" id="ARBA00022448"/>
    </source>
</evidence>
<evidence type="ECO:0000256" key="3">
    <source>
        <dbReference type="ARBA" id="ARBA00022475"/>
    </source>
</evidence>
<protein>
    <submittedName>
        <fullName evidence="9">Mannitol ABC transporter permease</fullName>
    </submittedName>
</protein>
<feature type="transmembrane region" description="Helical" evidence="7">
    <location>
        <begin position="459"/>
        <end position="478"/>
    </location>
</feature>
<dbReference type="InterPro" id="IPR035906">
    <property type="entry name" value="MetI-like_sf"/>
</dbReference>
<keyword evidence="3" id="KW-1003">Cell membrane</keyword>
<keyword evidence="5 7" id="KW-1133">Transmembrane helix</keyword>
<feature type="transmembrane region" description="Helical" evidence="7">
    <location>
        <begin position="79"/>
        <end position="105"/>
    </location>
</feature>
<feature type="domain" description="ABC transmembrane type-1" evidence="8">
    <location>
        <begin position="391"/>
        <end position="581"/>
    </location>
</feature>
<feature type="domain" description="ABC transmembrane type-1" evidence="8">
    <location>
        <begin position="80"/>
        <end position="358"/>
    </location>
</feature>
<feature type="transmembrane region" description="Helical" evidence="7">
    <location>
        <begin position="395"/>
        <end position="416"/>
    </location>
</feature>
<accession>A0A6G9CW82</accession>
<name>A0A6G9CW82_RHOER</name>
<dbReference type="Pfam" id="PF00528">
    <property type="entry name" value="BPD_transp_1"/>
    <property type="match status" value="2"/>
</dbReference>
<feature type="transmembrane region" description="Helical" evidence="7">
    <location>
        <begin position="25"/>
        <end position="46"/>
    </location>
</feature>
<dbReference type="InterPro" id="IPR000515">
    <property type="entry name" value="MetI-like"/>
</dbReference>
<dbReference type="Gene3D" id="1.10.3720.10">
    <property type="entry name" value="MetI-like"/>
    <property type="match status" value="2"/>
</dbReference>
<feature type="transmembrane region" description="Helical" evidence="7">
    <location>
        <begin position="334"/>
        <end position="354"/>
    </location>
</feature>
<gene>
    <name evidence="9" type="ORF">G9444_3836</name>
</gene>
<comment type="subcellular location">
    <subcellularLocation>
        <location evidence="1 7">Cell membrane</location>
        <topology evidence="1 7">Multi-pass membrane protein</topology>
    </subcellularLocation>
</comment>
<dbReference type="SUPFAM" id="SSF161098">
    <property type="entry name" value="MetI-like"/>
    <property type="match status" value="2"/>
</dbReference>
<keyword evidence="4 7" id="KW-0812">Transmembrane</keyword>
<evidence type="ECO:0000256" key="1">
    <source>
        <dbReference type="ARBA" id="ARBA00004651"/>
    </source>
</evidence>
<evidence type="ECO:0000256" key="4">
    <source>
        <dbReference type="ARBA" id="ARBA00022692"/>
    </source>
</evidence>
<evidence type="ECO:0000313" key="9">
    <source>
        <dbReference type="EMBL" id="QIP41080.1"/>
    </source>
</evidence>
<feature type="transmembrane region" description="Helical" evidence="7">
    <location>
        <begin position="507"/>
        <end position="528"/>
    </location>
</feature>
<evidence type="ECO:0000256" key="6">
    <source>
        <dbReference type="ARBA" id="ARBA00023136"/>
    </source>
</evidence>
<feature type="transmembrane region" description="Helical" evidence="7">
    <location>
        <begin position="166"/>
        <end position="189"/>
    </location>
</feature>
<feature type="transmembrane region" description="Helical" evidence="7">
    <location>
        <begin position="428"/>
        <end position="447"/>
    </location>
</feature>
<dbReference type="GO" id="GO:0055085">
    <property type="term" value="P:transmembrane transport"/>
    <property type="evidence" value="ECO:0007669"/>
    <property type="project" value="InterPro"/>
</dbReference>
<evidence type="ECO:0000256" key="5">
    <source>
        <dbReference type="ARBA" id="ARBA00022989"/>
    </source>
</evidence>
<dbReference type="AlphaFoldDB" id="A0A6G9CW82"/>
<dbReference type="PANTHER" id="PTHR43005:SF2">
    <property type="entry name" value="INTEGRAL MEMBRANE SUGAR TRANSPORT PROTEIN"/>
    <property type="match status" value="1"/>
</dbReference>
<evidence type="ECO:0000256" key="7">
    <source>
        <dbReference type="RuleBase" id="RU363032"/>
    </source>
</evidence>
<evidence type="ECO:0000259" key="8">
    <source>
        <dbReference type="PROSITE" id="PS50928"/>
    </source>
</evidence>
<keyword evidence="2 7" id="KW-0813">Transport</keyword>
<organism evidence="9 10">
    <name type="scientific">Rhodococcus erythropolis</name>
    <name type="common">Arthrobacter picolinophilus</name>
    <dbReference type="NCBI Taxonomy" id="1833"/>
    <lineage>
        <taxon>Bacteria</taxon>
        <taxon>Bacillati</taxon>
        <taxon>Actinomycetota</taxon>
        <taxon>Actinomycetes</taxon>
        <taxon>Mycobacteriales</taxon>
        <taxon>Nocardiaceae</taxon>
        <taxon>Rhodococcus</taxon>
        <taxon>Rhodococcus erythropolis group</taxon>
    </lineage>
</organism>
<dbReference type="PANTHER" id="PTHR43005">
    <property type="entry name" value="BLR7065 PROTEIN"/>
    <property type="match status" value="1"/>
</dbReference>
<sequence>MDDAPPVRVEKKISRAEGWRRRGPLLPALIFSIVVTQIPFLFTLYYSTQSWNLVRPGSRHFNGFDNYIEVFKDSQFREVVVNTVIMIVGTVIVSVILGLALALLLDRAFLGRGIVRTLLITPFLITPVAGALLWKTTMFDPVFGIVNFVLQPFGVGQVDWVSKFPLAAVMINLIWQWTPFMMLLILAGLQSMPRDILEAARVDGAKPFAMFRELTLPHLRRFIELGAVLGAIYLVNTFDAVYMMTSGGPRRGQFEPAVLHLPARVPRLRRRSSCGDGCRDSDRDHHRVDTCAPIDLQELHRQRGGGVMTAVETTSVTTDKPVVKKKKSSKFSPWSVVAWIAALGFFFPVFWMVLTAFKTEADAYTDPPKLFFTPTLEQFRAVLDSGLGTTLANSAFATGMSTILVLLLGVPAAFALSLRPVKKTQDVLFFFISTKMLPVVAAIVPLYVIVNDIGLLDNIWALVILYTSMNLPIAVWMMRSFFLEVPGELLEAASMDGASLWTSVREVILPLISPGIAATALICVIFSWNEFFFAVNLTAVQAQTIPVFLVGFITGEGLYWARLSAAATMAALPVILAGWFAQNKLVRGLSFGAIK</sequence>
<dbReference type="CDD" id="cd06261">
    <property type="entry name" value="TM_PBP2"/>
    <property type="match status" value="2"/>
</dbReference>
<dbReference type="EMBL" id="CP050124">
    <property type="protein sequence ID" value="QIP41080.1"/>
    <property type="molecule type" value="Genomic_DNA"/>
</dbReference>
<proteinExistence type="inferred from homology"/>
<dbReference type="Proteomes" id="UP000502345">
    <property type="component" value="Chromosome"/>
</dbReference>